<dbReference type="PROSITE" id="PS51257">
    <property type="entry name" value="PROKAR_LIPOPROTEIN"/>
    <property type="match status" value="1"/>
</dbReference>
<evidence type="ECO:0000313" key="2">
    <source>
        <dbReference type="Proteomes" id="UP000670776"/>
    </source>
</evidence>
<dbReference type="Gene3D" id="3.40.50.1110">
    <property type="entry name" value="SGNH hydrolase"/>
    <property type="match status" value="1"/>
</dbReference>
<gene>
    <name evidence="1" type="ORF">J8H85_02775</name>
</gene>
<dbReference type="Proteomes" id="UP000670776">
    <property type="component" value="Unassembled WGS sequence"/>
</dbReference>
<keyword evidence="2" id="KW-1185">Reference proteome</keyword>
<sequence length="553" mass="57317">MKTKYILLSLILLGFTACNDIEDVDRMDPVADLPELTSGSVDFSSYVAVGASFSAGFTDSALFKASQENSFPNILSKQFAKVGGGAFTQPLMNDNYGGIALGGVQLPGATLAPRLVFGGAGPVPLSSIIGPVVSTTDLAVNNLKGPFNNMGVPGAKSYHLLFNGYGNIANLATKTANPYFIRMASSSTATVLGDAMTKNPTFFTLSEIGGNDVLGYALSGGDDTDPITPSAGAVGVGFDATFGYLVTTLTSGGAKGVVTNVPYITDLPHFTTVPFKPLSPTNPSFGPLIPTLNGVFGQLNQVYAYLQSQNAINNAAARSIVFSSTAASAVVIHDENLANISTQIEGVLNASPTFPAFVQSFGLPVQAAPIVAKLLGTLYGQTRQATASDLLVLPSSYIIGTVNTATYTYLIGQGLSPALAGQFSVEGITNPLADKWVLLPSEQLAIKNATDAYNTTISSIATSNPNVALVDLNAILSNAKTNGIPFDNFILKTNLATGGAIGLDGIHLTARGYAYMANKFLEAIDAKFGSNFVASGNVAKAGDYPTNYSPTLN</sequence>
<dbReference type="SUPFAM" id="SSF52266">
    <property type="entry name" value="SGNH hydrolase"/>
    <property type="match status" value="1"/>
</dbReference>
<evidence type="ECO:0000313" key="1">
    <source>
        <dbReference type="EMBL" id="MBP0902741.1"/>
    </source>
</evidence>
<proteinExistence type="predicted"/>
<accession>A0ABS4BRS4</accession>
<comment type="caution">
    <text evidence="1">The sequence shown here is derived from an EMBL/GenBank/DDBJ whole genome shotgun (WGS) entry which is preliminary data.</text>
</comment>
<dbReference type="EMBL" id="JAGJCB010000002">
    <property type="protein sequence ID" value="MBP0902741.1"/>
    <property type="molecule type" value="Genomic_DNA"/>
</dbReference>
<name>A0ABS4BRS4_9FLAO</name>
<protein>
    <submittedName>
        <fullName evidence="1">G-D-S-L family lipolytic protein</fullName>
    </submittedName>
</protein>
<reference evidence="1 2" key="1">
    <citation type="submission" date="2021-04" db="EMBL/GenBank/DDBJ databases">
        <title>Mariniflexile gromovii gen. nov., sp. nov., a gliding bacterium isolated from the sea urchin Strongylocentrotus intermedius.</title>
        <authorList>
            <person name="Ko S."/>
            <person name="Le V."/>
            <person name="Ahn C.-Y."/>
            <person name="Oh H.-M."/>
        </authorList>
    </citation>
    <scope>NUCLEOTIDE SEQUENCE [LARGE SCALE GENOMIC DNA]</scope>
    <source>
        <strain evidence="1 2">KCTC 12570</strain>
    </source>
</reference>
<organism evidence="1 2">
    <name type="scientific">Mariniflexile gromovii</name>
    <dbReference type="NCBI Taxonomy" id="362523"/>
    <lineage>
        <taxon>Bacteria</taxon>
        <taxon>Pseudomonadati</taxon>
        <taxon>Bacteroidota</taxon>
        <taxon>Flavobacteriia</taxon>
        <taxon>Flavobacteriales</taxon>
        <taxon>Flavobacteriaceae</taxon>
        <taxon>Mariniflexile</taxon>
    </lineage>
</organism>
<dbReference type="InterPro" id="IPR036514">
    <property type="entry name" value="SGNH_hydro_sf"/>
</dbReference>